<feature type="region of interest" description="Disordered" evidence="1">
    <location>
        <begin position="223"/>
        <end position="247"/>
    </location>
</feature>
<sequence length="247" mass="25808" precursor="true">MRPSALIAVLVSASIVLAAPAVGAAADAGNPTAAVAKKKPKAKGKSRSRSRSRSRAQPRSRAPESQRGETNLPATQHSASGTIAVTTESRSVCAIPGFSGATKTTTMTDVLEVSFSGSGTPGGSGGRSPNGTGTMPVSARRRLVTEDQVTGNSPVQPSSSDTGWKDERATREDFGSLVRIEGGRLVVDLTSTTRERLRKAVVRPADGTKVDVTFDETKPYDRVEHTSGCSNETKTTTTSGTVTVRRH</sequence>
<feature type="compositionally biased region" description="Low complexity" evidence="1">
    <location>
        <begin position="24"/>
        <end position="35"/>
    </location>
</feature>
<keyword evidence="2" id="KW-0732">Signal</keyword>
<name>D3F0I9_CONWI</name>
<evidence type="ECO:0000313" key="3">
    <source>
        <dbReference type="EMBL" id="ADB52049.1"/>
    </source>
</evidence>
<evidence type="ECO:0000256" key="1">
    <source>
        <dbReference type="SAM" id="MobiDB-lite"/>
    </source>
</evidence>
<feature type="signal peptide" evidence="2">
    <location>
        <begin position="1"/>
        <end position="18"/>
    </location>
</feature>
<accession>D3F0I9</accession>
<feature type="compositionally biased region" description="Basic residues" evidence="1">
    <location>
        <begin position="36"/>
        <end position="58"/>
    </location>
</feature>
<dbReference type="EMBL" id="CP001854">
    <property type="protein sequence ID" value="ADB52049.1"/>
    <property type="molecule type" value="Genomic_DNA"/>
</dbReference>
<feature type="compositionally biased region" description="Polar residues" evidence="1">
    <location>
        <begin position="147"/>
        <end position="162"/>
    </location>
</feature>
<evidence type="ECO:0008006" key="5">
    <source>
        <dbReference type="Google" id="ProtNLM"/>
    </source>
</evidence>
<keyword evidence="4" id="KW-1185">Reference proteome</keyword>
<feature type="compositionally biased region" description="Gly residues" evidence="1">
    <location>
        <begin position="119"/>
        <end position="128"/>
    </location>
</feature>
<evidence type="ECO:0000313" key="4">
    <source>
        <dbReference type="Proteomes" id="UP000008229"/>
    </source>
</evidence>
<dbReference type="KEGG" id="cwo:Cwoe_3632"/>
<evidence type="ECO:0000256" key="2">
    <source>
        <dbReference type="SAM" id="SignalP"/>
    </source>
</evidence>
<organism evidence="3 4">
    <name type="scientific">Conexibacter woesei (strain DSM 14684 / CCUG 47730 / CIP 108061 / JCM 11494 / NBRC 100937 / ID131577)</name>
    <dbReference type="NCBI Taxonomy" id="469383"/>
    <lineage>
        <taxon>Bacteria</taxon>
        <taxon>Bacillati</taxon>
        <taxon>Actinomycetota</taxon>
        <taxon>Thermoleophilia</taxon>
        <taxon>Solirubrobacterales</taxon>
        <taxon>Conexibacteraceae</taxon>
        <taxon>Conexibacter</taxon>
    </lineage>
</organism>
<dbReference type="RefSeq" id="WP_012935100.1">
    <property type="nucleotide sequence ID" value="NC_013739.1"/>
</dbReference>
<dbReference type="AlphaFoldDB" id="D3F0I9"/>
<protein>
    <recommendedName>
        <fullName evidence="5">Secreted protein</fullName>
    </recommendedName>
</protein>
<feature type="chain" id="PRO_5038695565" description="Secreted protein" evidence="2">
    <location>
        <begin position="19"/>
        <end position="247"/>
    </location>
</feature>
<feature type="compositionally biased region" description="Low complexity" evidence="1">
    <location>
        <begin position="226"/>
        <end position="247"/>
    </location>
</feature>
<feature type="compositionally biased region" description="Polar residues" evidence="1">
    <location>
        <begin position="68"/>
        <end position="84"/>
    </location>
</feature>
<feature type="region of interest" description="Disordered" evidence="1">
    <location>
        <begin position="114"/>
        <end position="166"/>
    </location>
</feature>
<proteinExistence type="predicted"/>
<feature type="region of interest" description="Disordered" evidence="1">
    <location>
        <begin position="24"/>
        <end position="84"/>
    </location>
</feature>
<reference evidence="3 4" key="1">
    <citation type="journal article" date="2010" name="Stand. Genomic Sci.">
        <title>Complete genome sequence of Conexibacter woesei type strain (ID131577).</title>
        <authorList>
            <person name="Pukall R."/>
            <person name="Lapidus A."/>
            <person name="Glavina Del Rio T."/>
            <person name="Copeland A."/>
            <person name="Tice H."/>
            <person name="Cheng J.-F."/>
            <person name="Lucas S."/>
            <person name="Chen F."/>
            <person name="Nolan M."/>
            <person name="Bruce D."/>
            <person name="Goodwin L."/>
            <person name="Pitluck S."/>
            <person name="Mavromatis K."/>
            <person name="Ivanova N."/>
            <person name="Ovchinnikova G."/>
            <person name="Pati A."/>
            <person name="Chen A."/>
            <person name="Palaniappan K."/>
            <person name="Land M."/>
            <person name="Hauser L."/>
            <person name="Chang Y.-J."/>
            <person name="Jeffries C.D."/>
            <person name="Chain P."/>
            <person name="Meincke L."/>
            <person name="Sims D."/>
            <person name="Brettin T."/>
            <person name="Detter J.C."/>
            <person name="Rohde M."/>
            <person name="Goeker M."/>
            <person name="Bristow J."/>
            <person name="Eisen J.A."/>
            <person name="Markowitz V."/>
            <person name="Kyrpides N.C."/>
            <person name="Klenk H.-P."/>
            <person name="Hugenholtz P."/>
        </authorList>
    </citation>
    <scope>NUCLEOTIDE SEQUENCE [LARGE SCALE GENOMIC DNA]</scope>
    <source>
        <strain evidence="4">DSM 14684 / CIP 108061 / JCM 11494 / NBRC 100937 / ID131577</strain>
    </source>
</reference>
<dbReference type="Proteomes" id="UP000008229">
    <property type="component" value="Chromosome"/>
</dbReference>
<reference evidence="4" key="2">
    <citation type="submission" date="2010-01" db="EMBL/GenBank/DDBJ databases">
        <title>The complete genome of Conexibacter woesei DSM 14684.</title>
        <authorList>
            <consortium name="US DOE Joint Genome Institute (JGI-PGF)"/>
            <person name="Lucas S."/>
            <person name="Copeland A."/>
            <person name="Lapidus A."/>
            <person name="Glavina del Rio T."/>
            <person name="Dalin E."/>
            <person name="Tice H."/>
            <person name="Bruce D."/>
            <person name="Goodwin L."/>
            <person name="Pitluck S."/>
            <person name="Kyrpides N."/>
            <person name="Mavromatis K."/>
            <person name="Ivanova N."/>
            <person name="Mikhailova N."/>
            <person name="Chertkov O."/>
            <person name="Brettin T."/>
            <person name="Detter J.C."/>
            <person name="Han C."/>
            <person name="Larimer F."/>
            <person name="Land M."/>
            <person name="Hauser L."/>
            <person name="Markowitz V."/>
            <person name="Cheng J.-F."/>
            <person name="Hugenholtz P."/>
            <person name="Woyke T."/>
            <person name="Wu D."/>
            <person name="Pukall R."/>
            <person name="Steenblock K."/>
            <person name="Schneider S."/>
            <person name="Klenk H.-P."/>
            <person name="Eisen J.A."/>
        </authorList>
    </citation>
    <scope>NUCLEOTIDE SEQUENCE [LARGE SCALE GENOMIC DNA]</scope>
    <source>
        <strain evidence="4">DSM 14684 / CIP 108061 / JCM 11494 / NBRC 100937 / ID131577</strain>
    </source>
</reference>
<dbReference type="HOGENOM" id="CLU_1123059_0_0_11"/>
<gene>
    <name evidence="3" type="ordered locus">Cwoe_3632</name>
</gene>